<feature type="compositionally biased region" description="Polar residues" evidence="4">
    <location>
        <begin position="535"/>
        <end position="549"/>
    </location>
</feature>
<evidence type="ECO:0000256" key="3">
    <source>
        <dbReference type="SAM" id="Coils"/>
    </source>
</evidence>
<feature type="compositionally biased region" description="Polar residues" evidence="4">
    <location>
        <begin position="361"/>
        <end position="377"/>
    </location>
</feature>
<dbReference type="Pfam" id="PF13456">
    <property type="entry name" value="RVT_3"/>
    <property type="match status" value="1"/>
</dbReference>
<protein>
    <submittedName>
        <fullName evidence="6">Ribonuclease H domain</fullName>
    </submittedName>
</protein>
<keyword evidence="1" id="KW-0645">Protease</keyword>
<dbReference type="Proteomes" id="UP000694251">
    <property type="component" value="Chromosome 10"/>
</dbReference>
<keyword evidence="2" id="KW-0378">Hydrolase</keyword>
<dbReference type="GO" id="GO:0004523">
    <property type="term" value="F:RNA-DNA hybrid ribonuclease activity"/>
    <property type="evidence" value="ECO:0007669"/>
    <property type="project" value="InterPro"/>
</dbReference>
<evidence type="ECO:0000313" key="7">
    <source>
        <dbReference type="Proteomes" id="UP000694251"/>
    </source>
</evidence>
<evidence type="ECO:0000256" key="4">
    <source>
        <dbReference type="SAM" id="MobiDB-lite"/>
    </source>
</evidence>
<sequence length="931" mass="104774">MFLWKLKRKALPVGNNLSIRGTSCDPSFFENRVITEEETVTKAITAAKEWQTAQAVLQPVLCRTITNVPLTEAGLLPLPLIEDSTLVLPRTEAYSQVLPPCEILLCFTDVAWNASSGSCGMGWIFKIQDHRVIHQGSASRRHTPFALAAEALAMKAALTAASRIEFTSISVFLDSQVLTSLLNTETAMNELQGILHDIALLCRSFVYCIFSFIPREANLLADMLAKAALVSLNCPALNISGLLEKIPGSSDERTFLEWHSIGIPKNNLTLNEVHILERVPDLVVTPFLFVDHNEDGWGEWDDEVRDKKVLYLIDQIRKCHEFTKKEWPGGYAELNLISVNEKEPVVEHKKHIVNRKRKHTSTPSKGSQSKLNVGTSRQGRKRKFELVDDDEAGDIKLWVNSRLDAIRHEFAENVQKLRGQNRNLLKKIKALRSLKMPRFQFHKFSRSRQSTCPPARKVRIAAKHPNISESPGNAAVGTQNIPTPPSSPLTSMHEEENAVSGEPSLLVDDYTWRLITSKKMNSTVNEVVEADNPGKISSPQNHLNESPSKYLSADSTEDQQSDKPIYDTESKLRDEELNIGDLSLADNVDTLVQSVCKSISPTIAAAAEDSLPSQEEPLDDAKITPQDDLPVPNLSDDIISNSANLQNTEITPQDDLPHGNKSDDILPNFVLVKHSEIAAATEQEKDDDIENDDDEILLSKLEMLLMEHLTRGDTVITNKFLVQLAQPTNWVDTMHMEVLSQERAVIIKSWLGNYLQGKYPSFLAAKQKLRVQWNQQFKRAIPGSPSEWFEEIDLIFMPMIWKNQHWVGLAINLGTWCVDILDPNYPLNDDAKVEEYMTPILVQIPYIINKFCKPRLSQVHGLAPFRWTRMKEIYVNERSGDCGPVAMKLIEIYANGGGREKMALITDEIVDDFRGQYAIDLFQELVAPLYK</sequence>
<keyword evidence="3" id="KW-0175">Coiled coil</keyword>
<dbReference type="OrthoDB" id="1113371at2759"/>
<dbReference type="InterPro" id="IPR002156">
    <property type="entry name" value="RNaseH_domain"/>
</dbReference>
<dbReference type="CDD" id="cd06222">
    <property type="entry name" value="RNase_H_like"/>
    <property type="match status" value="1"/>
</dbReference>
<feature type="coiled-coil region" evidence="3">
    <location>
        <begin position="407"/>
        <end position="434"/>
    </location>
</feature>
<accession>A0A8T1ZX54</accession>
<dbReference type="EMBL" id="JAEFBJ010000010">
    <property type="protein sequence ID" value="KAG7564157.1"/>
    <property type="molecule type" value="Genomic_DNA"/>
</dbReference>
<feature type="compositionally biased region" description="Polar residues" evidence="4">
    <location>
        <begin position="467"/>
        <end position="481"/>
    </location>
</feature>
<dbReference type="GO" id="GO:0008234">
    <property type="term" value="F:cysteine-type peptidase activity"/>
    <property type="evidence" value="ECO:0007669"/>
    <property type="project" value="InterPro"/>
</dbReference>
<feature type="region of interest" description="Disordered" evidence="4">
    <location>
        <begin position="466"/>
        <end position="501"/>
    </location>
</feature>
<feature type="domain" description="Ubiquitin-like protease family profile" evidence="5">
    <location>
        <begin position="714"/>
        <end position="893"/>
    </location>
</feature>
<gene>
    <name evidence="6" type="ORF">ISN44_As10g009200</name>
</gene>
<organism evidence="6 7">
    <name type="scientific">Arabidopsis suecica</name>
    <name type="common">Swedish thale-cress</name>
    <name type="synonym">Cardaminopsis suecica</name>
    <dbReference type="NCBI Taxonomy" id="45249"/>
    <lineage>
        <taxon>Eukaryota</taxon>
        <taxon>Viridiplantae</taxon>
        <taxon>Streptophyta</taxon>
        <taxon>Embryophyta</taxon>
        <taxon>Tracheophyta</taxon>
        <taxon>Spermatophyta</taxon>
        <taxon>Magnoliopsida</taxon>
        <taxon>eudicotyledons</taxon>
        <taxon>Gunneridae</taxon>
        <taxon>Pentapetalae</taxon>
        <taxon>rosids</taxon>
        <taxon>malvids</taxon>
        <taxon>Brassicales</taxon>
        <taxon>Brassicaceae</taxon>
        <taxon>Camelineae</taxon>
        <taxon>Arabidopsis</taxon>
    </lineage>
</organism>
<dbReference type="PROSITE" id="PS50600">
    <property type="entry name" value="ULP_PROTEASE"/>
    <property type="match status" value="1"/>
</dbReference>
<dbReference type="PANTHER" id="PTHR47074">
    <property type="entry name" value="BNAC02G40300D PROTEIN"/>
    <property type="match status" value="1"/>
</dbReference>
<evidence type="ECO:0000256" key="2">
    <source>
        <dbReference type="ARBA" id="ARBA00022801"/>
    </source>
</evidence>
<keyword evidence="7" id="KW-1185">Reference proteome</keyword>
<dbReference type="InterPro" id="IPR003653">
    <property type="entry name" value="Peptidase_C48_C"/>
</dbReference>
<dbReference type="AlphaFoldDB" id="A0A8T1ZX54"/>
<reference evidence="6 7" key="1">
    <citation type="submission" date="2020-12" db="EMBL/GenBank/DDBJ databases">
        <title>Concerted genomic and epigenomic changes stabilize Arabidopsis allopolyploids.</title>
        <authorList>
            <person name="Chen Z."/>
        </authorList>
    </citation>
    <scope>NUCLEOTIDE SEQUENCE [LARGE SCALE GENOMIC DNA]</scope>
    <source>
        <strain evidence="6">As9502</strain>
        <tissue evidence="6">Leaf</tissue>
    </source>
</reference>
<comment type="caution">
    <text evidence="6">The sequence shown here is derived from an EMBL/GenBank/DDBJ whole genome shotgun (WGS) entry which is preliminary data.</text>
</comment>
<dbReference type="InterPro" id="IPR052929">
    <property type="entry name" value="RNase_H-like_EbsB-rel"/>
</dbReference>
<name>A0A8T1ZX54_ARASU</name>
<feature type="region of interest" description="Disordered" evidence="4">
    <location>
        <begin position="352"/>
        <end position="379"/>
    </location>
</feature>
<dbReference type="GO" id="GO:0006508">
    <property type="term" value="P:proteolysis"/>
    <property type="evidence" value="ECO:0007669"/>
    <property type="project" value="UniProtKB-KW"/>
</dbReference>
<dbReference type="GO" id="GO:0003676">
    <property type="term" value="F:nucleic acid binding"/>
    <property type="evidence" value="ECO:0007669"/>
    <property type="project" value="InterPro"/>
</dbReference>
<feature type="region of interest" description="Disordered" evidence="4">
    <location>
        <begin position="607"/>
        <end position="639"/>
    </location>
</feature>
<feature type="region of interest" description="Disordered" evidence="4">
    <location>
        <begin position="531"/>
        <end position="568"/>
    </location>
</feature>
<dbReference type="InterPro" id="IPR044730">
    <property type="entry name" value="RNase_H-like_dom_plant"/>
</dbReference>
<evidence type="ECO:0000256" key="1">
    <source>
        <dbReference type="ARBA" id="ARBA00022670"/>
    </source>
</evidence>
<evidence type="ECO:0000313" key="6">
    <source>
        <dbReference type="EMBL" id="KAG7564157.1"/>
    </source>
</evidence>
<dbReference type="Pfam" id="PF02902">
    <property type="entry name" value="Peptidase_C48"/>
    <property type="match status" value="1"/>
</dbReference>
<evidence type="ECO:0000259" key="5">
    <source>
        <dbReference type="PROSITE" id="PS50600"/>
    </source>
</evidence>
<dbReference type="PANTHER" id="PTHR47074:SF11">
    <property type="entry name" value="REVERSE TRANSCRIPTASE-LIKE PROTEIN"/>
    <property type="match status" value="1"/>
</dbReference>
<proteinExistence type="predicted"/>